<proteinExistence type="predicted"/>
<dbReference type="PANTHER" id="PTHR33099:SF7">
    <property type="entry name" value="MYND-TYPE DOMAIN-CONTAINING PROTEIN"/>
    <property type="match status" value="1"/>
</dbReference>
<reference evidence="1" key="2">
    <citation type="submission" date="2023-05" db="EMBL/GenBank/DDBJ databases">
        <authorList>
            <consortium name="Lawrence Berkeley National Laboratory"/>
            <person name="Steindorff A."/>
            <person name="Hensen N."/>
            <person name="Bonometti L."/>
            <person name="Westerberg I."/>
            <person name="Brannstrom I.O."/>
            <person name="Guillou S."/>
            <person name="Cros-Aarteil S."/>
            <person name="Calhoun S."/>
            <person name="Haridas S."/>
            <person name="Kuo A."/>
            <person name="Mondo S."/>
            <person name="Pangilinan J."/>
            <person name="Riley R."/>
            <person name="Labutti K."/>
            <person name="Andreopoulos B."/>
            <person name="Lipzen A."/>
            <person name="Chen C."/>
            <person name="Yanf M."/>
            <person name="Daum C."/>
            <person name="Ng V."/>
            <person name="Clum A."/>
            <person name="Ohm R."/>
            <person name="Martin F."/>
            <person name="Silar P."/>
            <person name="Natvig D."/>
            <person name="Lalanne C."/>
            <person name="Gautier V."/>
            <person name="Ament-Velasquez S.L."/>
            <person name="Kruys A."/>
            <person name="Hutchinson M.I."/>
            <person name="Powell A.J."/>
            <person name="Barry K."/>
            <person name="Miller A.N."/>
            <person name="Grigoriev I.V."/>
            <person name="Debuchy R."/>
            <person name="Gladieux P."/>
            <person name="Thoren M.H."/>
            <person name="Johannesson H."/>
        </authorList>
    </citation>
    <scope>NUCLEOTIDE SEQUENCE</scope>
    <source>
        <strain evidence="1">CBS 315.58</strain>
    </source>
</reference>
<gene>
    <name evidence="1" type="ORF">QBC40DRAFT_353086</name>
</gene>
<dbReference type="AlphaFoldDB" id="A0AAN6X9T7"/>
<dbReference type="PANTHER" id="PTHR33099">
    <property type="entry name" value="FE2OG DIOXYGENASE DOMAIN-CONTAINING PROTEIN"/>
    <property type="match status" value="1"/>
</dbReference>
<accession>A0AAN6X9T7</accession>
<comment type="caution">
    <text evidence="1">The sequence shown here is derived from an EMBL/GenBank/DDBJ whole genome shotgun (WGS) entry which is preliminary data.</text>
</comment>
<sequence length="903" mass="102950">MECDTNPKRPAPNNTALKQEILSALDSIQPCGSFACFSLPHRLYWLAPDLEAPKDKLPFIQGYGEIGRSDQESEVGELVKRYIMPNSNLSNTEDDIPNKFWKLDATHFTESVCWQNYVWDDICPRVCEELGVDQQVASSVRAEIRNIVLQQSGPMRDFDVQLSSRSSQNIIGTLVVSLPSSHNRGDILLTHSGRQIVYSTQHSHQYSYAAWYCEADHEITPLVRGTRIMMVFDLVFESHDTNLSPPSVPNLGMPHLGGVSSAIRRWLETQDSQGSLEQHAPEQQFCLRCRFGLRYEGQLLRAAVNQWLESQNQPGRMDCLFHVFSRTYEGAGGVIFRHMLEEQDATQVEALEQLTHELPFQVFLVSLVKKARGKCEDDWEMRYDEQTNRLVGGDWCGEPWHHMIEVDAAEYSITGIFDLDGTTLMNGVSMLSEDERKFIQTRALLRDEVEKEENDYGAFQGTWGPLASHTYKAHMCESLHQDPPSQSQSELWEQLRSGDPTFETVLEATIYLERFNLFKRIAAENHNPGVAIVSLSDRARRWVEAEPFDAPGRFARIREGLIQELAQRGDKLGEQESYLLLAIAHSMSGFVATDYFATIVLQRIPPAQMKSPAMYLSFLSSLTKEIEGQDLLFDSQAAADHLYKVVAKSLLETIDFATMEGHDWDEWNRVNLGARKAQRGVTTADDEDLRNMYSCLLCFHLMDAMRLKRDHDEPWGEGADPAGRYQYPNGTSVSLWTSLMNKIIEQASNLPYAEFENFWILVVSDFIEGERITTVVEDISSQREVPGRLVKEVRQKTTALIRLLIKSFAVRYIGRGCRANRRRDRFCLVIQQQLYHPLGHRHCERVVGRELHDAIIFSKHHLLDPGGRGCLSGYNVKKLKVTKLVRRRGGKKVEDGTWDLSLH</sequence>
<evidence type="ECO:0008006" key="3">
    <source>
        <dbReference type="Google" id="ProtNLM"/>
    </source>
</evidence>
<keyword evidence="2" id="KW-1185">Reference proteome</keyword>
<name>A0AAN6X9T7_9PEZI</name>
<evidence type="ECO:0000313" key="2">
    <source>
        <dbReference type="Proteomes" id="UP001303160"/>
    </source>
</evidence>
<protein>
    <recommendedName>
        <fullName evidence="3">Prolyl 4-hydroxylase alpha subunit Fe(2+) 2OG dioxygenase domain-containing protein</fullName>
    </recommendedName>
</protein>
<organism evidence="1 2">
    <name type="scientific">Triangularia verruculosa</name>
    <dbReference type="NCBI Taxonomy" id="2587418"/>
    <lineage>
        <taxon>Eukaryota</taxon>
        <taxon>Fungi</taxon>
        <taxon>Dikarya</taxon>
        <taxon>Ascomycota</taxon>
        <taxon>Pezizomycotina</taxon>
        <taxon>Sordariomycetes</taxon>
        <taxon>Sordariomycetidae</taxon>
        <taxon>Sordariales</taxon>
        <taxon>Podosporaceae</taxon>
        <taxon>Triangularia</taxon>
    </lineage>
</organism>
<dbReference type="EMBL" id="MU864044">
    <property type="protein sequence ID" value="KAK4194702.1"/>
    <property type="molecule type" value="Genomic_DNA"/>
</dbReference>
<evidence type="ECO:0000313" key="1">
    <source>
        <dbReference type="EMBL" id="KAK4194702.1"/>
    </source>
</evidence>
<reference evidence="1" key="1">
    <citation type="journal article" date="2023" name="Mol. Phylogenet. Evol.">
        <title>Genome-scale phylogeny and comparative genomics of the fungal order Sordariales.</title>
        <authorList>
            <person name="Hensen N."/>
            <person name="Bonometti L."/>
            <person name="Westerberg I."/>
            <person name="Brannstrom I.O."/>
            <person name="Guillou S."/>
            <person name="Cros-Aarteil S."/>
            <person name="Calhoun S."/>
            <person name="Haridas S."/>
            <person name="Kuo A."/>
            <person name="Mondo S."/>
            <person name="Pangilinan J."/>
            <person name="Riley R."/>
            <person name="LaButti K."/>
            <person name="Andreopoulos B."/>
            <person name="Lipzen A."/>
            <person name="Chen C."/>
            <person name="Yan M."/>
            <person name="Daum C."/>
            <person name="Ng V."/>
            <person name="Clum A."/>
            <person name="Steindorff A."/>
            <person name="Ohm R.A."/>
            <person name="Martin F."/>
            <person name="Silar P."/>
            <person name="Natvig D.O."/>
            <person name="Lalanne C."/>
            <person name="Gautier V."/>
            <person name="Ament-Velasquez S.L."/>
            <person name="Kruys A."/>
            <person name="Hutchinson M.I."/>
            <person name="Powell A.J."/>
            <person name="Barry K."/>
            <person name="Miller A.N."/>
            <person name="Grigoriev I.V."/>
            <person name="Debuchy R."/>
            <person name="Gladieux P."/>
            <person name="Hiltunen Thoren M."/>
            <person name="Johannesson H."/>
        </authorList>
    </citation>
    <scope>NUCLEOTIDE SEQUENCE</scope>
    <source>
        <strain evidence="1">CBS 315.58</strain>
    </source>
</reference>
<dbReference type="Proteomes" id="UP001303160">
    <property type="component" value="Unassembled WGS sequence"/>
</dbReference>